<name>A0AAE3FR90_9EURY</name>
<protein>
    <recommendedName>
        <fullName evidence="3">Small CPxCG-related zinc finger protein</fullName>
    </recommendedName>
</protein>
<organism evidence="1 2">
    <name type="scientific">Natranaeroarchaeum aerophilus</name>
    <dbReference type="NCBI Taxonomy" id="2917711"/>
    <lineage>
        <taxon>Archaea</taxon>
        <taxon>Methanobacteriati</taxon>
        <taxon>Methanobacteriota</taxon>
        <taxon>Stenosarchaea group</taxon>
        <taxon>Halobacteria</taxon>
        <taxon>Halobacteriales</taxon>
        <taxon>Natronoarchaeaceae</taxon>
        <taxon>Natranaeroarchaeum</taxon>
    </lineage>
</organism>
<accession>A0AAE3FR90</accession>
<sequence>MGRQPCDGCGRKVRIGGGISDFWTMKPTATDGMTLEFEDDSEHFLCNECIDQLPDYPDASDVEALERRDVE</sequence>
<dbReference type="Proteomes" id="UP001202674">
    <property type="component" value="Unassembled WGS sequence"/>
</dbReference>
<dbReference type="Pfam" id="PF24442">
    <property type="entry name" value="DUF7561"/>
    <property type="match status" value="1"/>
</dbReference>
<comment type="caution">
    <text evidence="1">The sequence shown here is derived from an EMBL/GenBank/DDBJ whole genome shotgun (WGS) entry which is preliminary data.</text>
</comment>
<evidence type="ECO:0008006" key="3">
    <source>
        <dbReference type="Google" id="ProtNLM"/>
    </source>
</evidence>
<dbReference type="RefSeq" id="WP_250596187.1">
    <property type="nucleotide sequence ID" value="NZ_JAKRVY010000003.1"/>
</dbReference>
<proteinExistence type="predicted"/>
<keyword evidence="2" id="KW-1185">Reference proteome</keyword>
<dbReference type="AlphaFoldDB" id="A0AAE3FR90"/>
<dbReference type="InterPro" id="IPR055983">
    <property type="entry name" value="DUF7561"/>
</dbReference>
<evidence type="ECO:0000313" key="1">
    <source>
        <dbReference type="EMBL" id="MCL9813635.1"/>
    </source>
</evidence>
<dbReference type="EMBL" id="JAKRVY010000003">
    <property type="protein sequence ID" value="MCL9813635.1"/>
    <property type="molecule type" value="Genomic_DNA"/>
</dbReference>
<gene>
    <name evidence="1" type="ORF">AArcSt11_08220</name>
</gene>
<evidence type="ECO:0000313" key="2">
    <source>
        <dbReference type="Proteomes" id="UP001202674"/>
    </source>
</evidence>
<reference evidence="1 2" key="1">
    <citation type="journal article" date="2022" name="Syst. Appl. Microbiol.">
        <title>Natronocalculus amylovorans gen. nov., sp. nov., and Natranaeroarchaeum aerophilus sp. nov., dominant culturable amylolytic natronoarchaea from hypersaline soda lakes in southwestern Siberia.</title>
        <authorList>
            <person name="Sorokin D.Y."/>
            <person name="Elcheninov A.G."/>
            <person name="Khizhniak T.V."/>
            <person name="Koenen M."/>
            <person name="Bale N.J."/>
            <person name="Damste J.S.S."/>
            <person name="Kublanov I.V."/>
        </authorList>
    </citation>
    <scope>NUCLEOTIDE SEQUENCE [LARGE SCALE GENOMIC DNA]</scope>
    <source>
        <strain evidence="1 2">AArc-St1-1</strain>
    </source>
</reference>